<protein>
    <submittedName>
        <fullName evidence="2">Stage V sporulation protein AB</fullName>
    </submittedName>
</protein>
<feature type="transmembrane region" description="Helical" evidence="1">
    <location>
        <begin position="77"/>
        <end position="104"/>
    </location>
</feature>
<feature type="transmembrane region" description="Helical" evidence="1">
    <location>
        <begin position="116"/>
        <end position="137"/>
    </location>
</feature>
<proteinExistence type="predicted"/>
<dbReference type="InterPro" id="IPR020144">
    <property type="entry name" value="SpoVAB"/>
</dbReference>
<name>A0A9D1NUK4_9FIRM</name>
<feature type="transmembrane region" description="Helical" evidence="1">
    <location>
        <begin position="6"/>
        <end position="35"/>
    </location>
</feature>
<accession>A0A9D1NUK4</accession>
<evidence type="ECO:0000313" key="2">
    <source>
        <dbReference type="EMBL" id="HIV13141.1"/>
    </source>
</evidence>
<dbReference type="AlphaFoldDB" id="A0A9D1NUK4"/>
<comment type="caution">
    <text evidence="2">The sequence shown here is derived from an EMBL/GenBank/DDBJ whole genome shotgun (WGS) entry which is preliminary data.</text>
</comment>
<keyword evidence="1" id="KW-1133">Transmembrane helix</keyword>
<keyword evidence="1" id="KW-0812">Transmembrane</keyword>
<dbReference type="Proteomes" id="UP000886723">
    <property type="component" value="Unassembled WGS sequence"/>
</dbReference>
<dbReference type="EMBL" id="DVON01000179">
    <property type="protein sequence ID" value="HIV13141.1"/>
    <property type="molecule type" value="Genomic_DNA"/>
</dbReference>
<dbReference type="Pfam" id="PF13782">
    <property type="entry name" value="SpoVAB"/>
    <property type="match status" value="1"/>
</dbReference>
<gene>
    <name evidence="2" type="ORF">IAA63_08410</name>
</gene>
<keyword evidence="1" id="KW-0472">Membrane</keyword>
<sequence>MWEMFGLAFVGFAGGIVVACGAVAFVISLGIVPRYAGITRTADRVRLYEDCSMLGAFLGNLIYLYENWGGSLPLGQAGLAVLGIFSGIFLGSWIIALGEVVNVFSVMIRRLKLTRGIGLIILAIAAGKTLGSLIFFWKGWWT</sequence>
<organism evidence="2 3">
    <name type="scientific">Candidatus Pullilachnospira stercoravium</name>
    <dbReference type="NCBI Taxonomy" id="2840913"/>
    <lineage>
        <taxon>Bacteria</taxon>
        <taxon>Bacillati</taxon>
        <taxon>Bacillota</taxon>
        <taxon>Clostridia</taxon>
        <taxon>Lachnospirales</taxon>
        <taxon>Lachnospiraceae</taxon>
        <taxon>Lachnospiraceae incertae sedis</taxon>
        <taxon>Candidatus Pullilachnospira</taxon>
    </lineage>
</organism>
<reference evidence="2" key="1">
    <citation type="submission" date="2020-10" db="EMBL/GenBank/DDBJ databases">
        <authorList>
            <person name="Gilroy R."/>
        </authorList>
    </citation>
    <scope>NUCLEOTIDE SEQUENCE</scope>
    <source>
        <strain evidence="2">ChiBcec2-4451</strain>
    </source>
</reference>
<evidence type="ECO:0000256" key="1">
    <source>
        <dbReference type="SAM" id="Phobius"/>
    </source>
</evidence>
<feature type="transmembrane region" description="Helical" evidence="1">
    <location>
        <begin position="47"/>
        <end position="65"/>
    </location>
</feature>
<reference evidence="2" key="2">
    <citation type="journal article" date="2021" name="PeerJ">
        <title>Extensive microbial diversity within the chicken gut microbiome revealed by metagenomics and culture.</title>
        <authorList>
            <person name="Gilroy R."/>
            <person name="Ravi A."/>
            <person name="Getino M."/>
            <person name="Pursley I."/>
            <person name="Horton D.L."/>
            <person name="Alikhan N.F."/>
            <person name="Baker D."/>
            <person name="Gharbi K."/>
            <person name="Hall N."/>
            <person name="Watson M."/>
            <person name="Adriaenssens E.M."/>
            <person name="Foster-Nyarko E."/>
            <person name="Jarju S."/>
            <person name="Secka A."/>
            <person name="Antonio M."/>
            <person name="Oren A."/>
            <person name="Chaudhuri R.R."/>
            <person name="La Ragione R."/>
            <person name="Hildebrand F."/>
            <person name="Pallen M.J."/>
        </authorList>
    </citation>
    <scope>NUCLEOTIDE SEQUENCE</scope>
    <source>
        <strain evidence="2">ChiBcec2-4451</strain>
    </source>
</reference>
<evidence type="ECO:0000313" key="3">
    <source>
        <dbReference type="Proteomes" id="UP000886723"/>
    </source>
</evidence>